<feature type="compositionally biased region" description="Acidic residues" evidence="6">
    <location>
        <begin position="247"/>
        <end position="256"/>
    </location>
</feature>
<feature type="compositionally biased region" description="Polar residues" evidence="6">
    <location>
        <begin position="2374"/>
        <end position="2385"/>
    </location>
</feature>
<dbReference type="InterPro" id="IPR001005">
    <property type="entry name" value="SANT/Myb"/>
</dbReference>
<organism evidence="8 9">
    <name type="scientific">Cherax quadricarinatus</name>
    <name type="common">Australian red claw crayfish</name>
    <dbReference type="NCBI Taxonomy" id="27406"/>
    <lineage>
        <taxon>Eukaryota</taxon>
        <taxon>Metazoa</taxon>
        <taxon>Ecdysozoa</taxon>
        <taxon>Arthropoda</taxon>
        <taxon>Crustacea</taxon>
        <taxon>Multicrustacea</taxon>
        <taxon>Malacostraca</taxon>
        <taxon>Eumalacostraca</taxon>
        <taxon>Eucarida</taxon>
        <taxon>Decapoda</taxon>
        <taxon>Pleocyemata</taxon>
        <taxon>Astacidea</taxon>
        <taxon>Parastacoidea</taxon>
        <taxon>Parastacidae</taxon>
        <taxon>Cherax</taxon>
    </lineage>
</organism>
<dbReference type="Gene3D" id="1.10.10.60">
    <property type="entry name" value="Homeodomain-like"/>
    <property type="match status" value="1"/>
</dbReference>
<feature type="compositionally biased region" description="Polar residues" evidence="6">
    <location>
        <begin position="329"/>
        <end position="341"/>
    </location>
</feature>
<feature type="region of interest" description="Disordered" evidence="6">
    <location>
        <begin position="1242"/>
        <end position="1305"/>
    </location>
</feature>
<evidence type="ECO:0000256" key="5">
    <source>
        <dbReference type="PROSITE-ProRule" id="PRU00810"/>
    </source>
</evidence>
<feature type="compositionally biased region" description="Basic residues" evidence="6">
    <location>
        <begin position="1572"/>
        <end position="1582"/>
    </location>
</feature>
<evidence type="ECO:0000313" key="9">
    <source>
        <dbReference type="Proteomes" id="UP001445076"/>
    </source>
</evidence>
<feature type="compositionally biased region" description="Basic and acidic residues" evidence="6">
    <location>
        <begin position="41"/>
        <end position="56"/>
    </location>
</feature>
<feature type="region of interest" description="Disordered" evidence="6">
    <location>
        <begin position="196"/>
        <end position="265"/>
    </location>
</feature>
<feature type="region of interest" description="Disordered" evidence="6">
    <location>
        <begin position="1572"/>
        <end position="1638"/>
    </location>
</feature>
<dbReference type="Pfam" id="PF02671">
    <property type="entry name" value="PAH"/>
    <property type="match status" value="1"/>
</dbReference>
<feature type="compositionally biased region" description="Basic and acidic residues" evidence="6">
    <location>
        <begin position="17"/>
        <end position="31"/>
    </location>
</feature>
<feature type="compositionally biased region" description="Polar residues" evidence="6">
    <location>
        <begin position="1356"/>
        <end position="1368"/>
    </location>
</feature>
<feature type="region of interest" description="Disordered" evidence="6">
    <location>
        <begin position="2029"/>
        <end position="2051"/>
    </location>
</feature>
<feature type="region of interest" description="Disordered" evidence="6">
    <location>
        <begin position="278"/>
        <end position="385"/>
    </location>
</feature>
<feature type="region of interest" description="Disordered" evidence="6">
    <location>
        <begin position="17"/>
        <end position="85"/>
    </location>
</feature>
<dbReference type="PROSITE" id="PS50090">
    <property type="entry name" value="MYB_LIKE"/>
    <property type="match status" value="1"/>
</dbReference>
<dbReference type="SMART" id="SM00717">
    <property type="entry name" value="SANT"/>
    <property type="match status" value="1"/>
</dbReference>
<keyword evidence="3" id="KW-0804">Transcription</keyword>
<feature type="compositionally biased region" description="Basic residues" evidence="6">
    <location>
        <begin position="316"/>
        <end position="327"/>
    </location>
</feature>
<feature type="compositionally biased region" description="Polar residues" evidence="6">
    <location>
        <begin position="529"/>
        <end position="573"/>
    </location>
</feature>
<keyword evidence="2" id="KW-0805">Transcription regulation</keyword>
<evidence type="ECO:0000256" key="1">
    <source>
        <dbReference type="ARBA" id="ARBA00004123"/>
    </source>
</evidence>
<dbReference type="EMBL" id="JARKIK010000034">
    <property type="protein sequence ID" value="KAK8740094.1"/>
    <property type="molecule type" value="Genomic_DNA"/>
</dbReference>
<dbReference type="InterPro" id="IPR003822">
    <property type="entry name" value="PAH"/>
</dbReference>
<sequence>MAETNEDSVEILKELQKEAKENEKGKEEHLKTNKTSTENKFLGKHEPDSDESKEALSKGINFEEDESVLVESKNPPDKSAELSSNKLCDNTSEALKKLQFHGKTQTATLKNINVISKTYFRDEDDKGHIEMSDIEKASSLEMQNEELSKLSDKKEIHDKTIGKHILMQSNECDNQVEIKEVKNENVFDGLQISEEKCKSTANIPQGDDNNSDTSKKECEEKEDYLETEGEEEDSEDSPSHTAKETETTETETEDSDHDFPTEGLLKELHFLNASCERPLSKKNSLQQIHKTPKKQRKLDFDSPPDSSSSVTSGKVVYKRLSSRKRTKTCAPSSGKTFQQVTEGDEEESDEDDEGSLTIVAQEDKRKKRKGVISPPRSKKKVRGENEDVPQEVIELIQSGIDEVLEEKAERTHLTAIHVKNIIKNVMTDENVLAMVRNTILGIHGEGSETSAVYEPTLTRAKTKELMEQQAAGVGSGNIWAGLSNSSSCGTTSLNPETRALVTTDFPEEDEDEEYRPEVDELLPSDDESLVSTSFGSEVGSPTTPCTPSATNVSSTTVPLHSLNTPPSSRMSTPKNQRLMALKTPNVQKKSVQRILDFEEAPCKEEVVSQRTRSKLPLTETPLECLEMAFKPPDVTKDMYETEVDNDDWKTFLIDFIHPLKNTEAGEDEEADPEYNILEDKEDALDLKEEMRGDRAVQISKKEINELMIELFDTLGNNEGTESLRMHLSQLSGQKEIKKSTGKTNSMGQASENKDGPSPGTIWVEALTAEFTKTQLQILQCQMVQHVQLLATSSLICYGTSLLDHVANGCLDHLETLKKTADESDFKQTFFHPFNLDPAIETLKNFKIKTANSVTSDTQLKTCTTELNPVVIEAILESLAFPYPRLLPTRMFQHPNTRGFSKTIFVPSEDMLIALGLERYLDSKYRQEKCKKNQYRHLLEALSLTVQNILVGKTLSQATTRVKNIRYRTNEAPNNPILQYFETGKVDLTPAEVEASLPCVPCPVQNFPESSLKKPYQSIIQKRNATLKLALQEISLKAAQAFDTREREAKYRGALTLKKPIQNIVIIQSSGCSNRLPLTPDTVQPFTTYSHIVNPSVVYHPPPPPPPPPPVNIPKIHVVRMQDLESSVCKAQSSSFNQSGSSVNLGTQATSADTLKQDCSSNQSCEEIMRENEINLSADSLPSNPGSNLMSSNDGESGIMSVDRSRYEESGRGDTAREIKSPPMKTSKLNCEPSKAILELNESSDKNGNSIKCITQDSQNHSYAQVNTDNRDRKGDINLKQKRKCNEDADDSITSDTESLPDLIGKPKENEKIGKIKMKNDEQFIGISSVGTVDKGELDIHRPPPRTHSDIPVDIPSLSTTPNKSNDVSLSPLDTPATIIPPNKSHDAPVKVIGHVKQTDLSSVAKKDEIKLVNRSSHGSHLEPVASIASRVMPLCIARFSSEKSVPLSDKGTGLNAKESQSDFCKRTSLENKNVVVQNPVVQNANWTPELMSAVTQNQASTQSTSITLVTSVYQSPIFSSEVDKASPLNLIHISPQKTKATYRRISPAKSFRAPIKTSPLKQVSPILRKYHKYSPKKRRLRSEKKLSPILPKVSHRSNSSQRRLAPRPSKMSSAFPESTRGRHCRRGTGTESFLHGRKHRGDGELLQLDDELMESNVSVSAGATMNVPQPVTQAHQPEEDFEEYSLEDEDEEDEDEEDEDEEEEEEDSEAAQQREEHLAALLKASSTITLRRGGGGDGFDKRLNAVGDVGQGERKLTKQQRRLQARITALSYVPDTVSQDKFMAQSYLMRVREALVAKDPAAFKEFLCILNKFTETPGQSPLQLHNQLSEVLKDFPQLMEEFVSFLLPQQAMILGKYAQYCAIHRMRDFLEKLELQFCKQPKYIQKIIRLLQSMQNDSNLNIEEVKAAITPLLKYPHLVECFTQCFPSQSPPPSLQSDFEDVLLENPGTPDSMESLILPDDDSHTSPNHCVCPCHASVTSVLTSISVTQHTTANSAHHNHCRSCALRFSEGRIYLQCGKTLRPAKVTYQTDTKKEEPGEKNSQGQACGGNIHTVTDNSDTFVKVKSVTKGKISHLKDPGDGVNTRNKENANKIMSSSNSTNSTTHVNNTSLLKGRIDTSSEEYFAKDDSSIQTEKPNIFVKIRGENVETVKEPLNSKNFENLGSKNEGLLDGKTPCTKKTISNRSYEKTEVNTCSDTTLAKSSSYIRTSLSQANMKSLKGKVISDSASNSSCSFRNKDFPFLPCSPPKDVHNENTVLPSSSKTNNLHNFGTIGSLAQNANIMDERNRPIASAVIVTDKGELQKEHKAAFCHLPLQKLSQCQITETRQSLKTNVVNEGVVSVYSAGGAQSFCSPYTFLQHCSSSSESTTYSSESQGRSLGSQSTSNKETKKIIRNLTDDLDSSPGKSLLSSVNTSSTPVLPTALTFKSVNWTKEEDRTILTIVQQKGATDAVFQEIAGALPSRNYHEVFERFNVLVRLMLDETDIEDCMSISSEDSTI</sequence>
<dbReference type="InterPro" id="IPR009057">
    <property type="entry name" value="Homeodomain-like_sf"/>
</dbReference>
<feature type="compositionally biased region" description="Basic and acidic residues" evidence="6">
    <location>
        <begin position="1202"/>
        <end position="1219"/>
    </location>
</feature>
<feature type="compositionally biased region" description="Acidic residues" evidence="6">
    <location>
        <begin position="342"/>
        <end position="354"/>
    </location>
</feature>
<dbReference type="InterPro" id="IPR052435">
    <property type="entry name" value="YY1-Transcr_Regul"/>
</dbReference>
<feature type="compositionally biased region" description="Acidic residues" evidence="6">
    <location>
        <begin position="220"/>
        <end position="236"/>
    </location>
</feature>
<dbReference type="GO" id="GO:0005634">
    <property type="term" value="C:nucleus"/>
    <property type="evidence" value="ECO:0007669"/>
    <property type="project" value="UniProtKB-SubCell"/>
</dbReference>
<dbReference type="Proteomes" id="UP001445076">
    <property type="component" value="Unassembled WGS sequence"/>
</dbReference>
<protein>
    <recommendedName>
        <fullName evidence="7">Myb-like domain-containing protein</fullName>
    </recommendedName>
</protein>
<feature type="region of interest" description="Disordered" evidence="6">
    <location>
        <begin position="1177"/>
        <end position="1228"/>
    </location>
</feature>
<dbReference type="SUPFAM" id="SSF46689">
    <property type="entry name" value="Homeodomain-like"/>
    <property type="match status" value="1"/>
</dbReference>
<dbReference type="PANTHER" id="PTHR16088:SF3">
    <property type="entry name" value="GON-4-LIKE PROTEIN"/>
    <property type="match status" value="1"/>
</dbReference>
<dbReference type="SUPFAM" id="SSF47762">
    <property type="entry name" value="PAH2 domain"/>
    <property type="match status" value="1"/>
</dbReference>
<comment type="caution">
    <text evidence="8">The sequence shown here is derived from an EMBL/GenBank/DDBJ whole genome shotgun (WGS) entry which is preliminary data.</text>
</comment>
<reference evidence="8 9" key="1">
    <citation type="journal article" date="2024" name="BMC Genomics">
        <title>Genome assembly of redclaw crayfish (Cherax quadricarinatus) provides insights into its immune adaptation and hypoxia tolerance.</title>
        <authorList>
            <person name="Liu Z."/>
            <person name="Zheng J."/>
            <person name="Li H."/>
            <person name="Fang K."/>
            <person name="Wang S."/>
            <person name="He J."/>
            <person name="Zhou D."/>
            <person name="Weng S."/>
            <person name="Chi M."/>
            <person name="Gu Z."/>
            <person name="He J."/>
            <person name="Li F."/>
            <person name="Wang M."/>
        </authorList>
    </citation>
    <scope>NUCLEOTIDE SEQUENCE [LARGE SCALE GENOMIC DNA]</scope>
    <source>
        <strain evidence="8">ZL_2023a</strain>
    </source>
</reference>
<feature type="compositionally biased region" description="Polar residues" evidence="6">
    <location>
        <begin position="1664"/>
        <end position="1675"/>
    </location>
</feature>
<evidence type="ECO:0000256" key="6">
    <source>
        <dbReference type="SAM" id="MobiDB-lite"/>
    </source>
</evidence>
<feature type="region of interest" description="Disordered" evidence="6">
    <location>
        <begin position="527"/>
        <end position="573"/>
    </location>
</feature>
<evidence type="ECO:0000256" key="4">
    <source>
        <dbReference type="ARBA" id="ARBA00023242"/>
    </source>
</evidence>
<proteinExistence type="predicted"/>
<feature type="domain" description="Myb-like" evidence="7">
    <location>
        <begin position="2429"/>
        <end position="2475"/>
    </location>
</feature>
<feature type="compositionally biased region" description="Basic residues" evidence="6">
    <location>
        <begin position="365"/>
        <end position="381"/>
    </location>
</feature>
<feature type="region of interest" description="Disordered" evidence="6">
    <location>
        <begin position="1334"/>
        <end position="1368"/>
    </location>
</feature>
<evidence type="ECO:0000313" key="8">
    <source>
        <dbReference type="EMBL" id="KAK8740094.1"/>
    </source>
</evidence>
<feature type="region of interest" description="Disordered" evidence="6">
    <location>
        <begin position="1664"/>
        <end position="1715"/>
    </location>
</feature>
<gene>
    <name evidence="8" type="ORF">OTU49_003031</name>
</gene>
<feature type="compositionally biased region" description="Basic and acidic residues" evidence="6">
    <location>
        <begin position="237"/>
        <end position="246"/>
    </location>
</feature>
<dbReference type="Gene3D" id="1.20.1160.11">
    <property type="entry name" value="Paired amphipathic helix"/>
    <property type="match status" value="1"/>
</dbReference>
<feature type="compositionally biased region" description="Polar residues" evidence="6">
    <location>
        <begin position="741"/>
        <end position="750"/>
    </location>
</feature>
<comment type="subcellular location">
    <subcellularLocation>
        <location evidence="1 5">Nucleus</location>
    </subcellularLocation>
</comment>
<evidence type="ECO:0000256" key="3">
    <source>
        <dbReference type="ARBA" id="ARBA00023163"/>
    </source>
</evidence>
<evidence type="ECO:0000259" key="7">
    <source>
        <dbReference type="PROSITE" id="PS50090"/>
    </source>
</evidence>
<dbReference type="Pfam" id="PF21227">
    <property type="entry name" value="Myb_DNA-binding_7"/>
    <property type="match status" value="1"/>
</dbReference>
<feature type="compositionally biased region" description="Polar residues" evidence="6">
    <location>
        <begin position="1177"/>
        <end position="1194"/>
    </location>
</feature>
<name>A0AAW0XI94_CHEQU</name>
<feature type="region of interest" description="Disordered" evidence="6">
    <location>
        <begin position="2367"/>
        <end position="2387"/>
    </location>
</feature>
<feature type="compositionally biased region" description="Acidic residues" evidence="6">
    <location>
        <begin position="1679"/>
        <end position="1709"/>
    </location>
</feature>
<feature type="compositionally biased region" description="Polar residues" evidence="6">
    <location>
        <begin position="1245"/>
        <end position="1267"/>
    </location>
</feature>
<dbReference type="PROSITE" id="PS51477">
    <property type="entry name" value="PAH"/>
    <property type="match status" value="1"/>
</dbReference>
<dbReference type="InterPro" id="IPR036600">
    <property type="entry name" value="PAH_sf"/>
</dbReference>
<feature type="compositionally biased region" description="Polar residues" evidence="6">
    <location>
        <begin position="199"/>
        <end position="212"/>
    </location>
</feature>
<feature type="compositionally biased region" description="Basic and acidic residues" evidence="6">
    <location>
        <begin position="1268"/>
        <end position="1286"/>
    </location>
</feature>
<keyword evidence="4 5" id="KW-0539">Nucleus</keyword>
<dbReference type="PANTHER" id="PTHR16088">
    <property type="entry name" value="YY1 ASSOCIATED PROTEIN-RELATED"/>
    <property type="match status" value="1"/>
</dbReference>
<dbReference type="GO" id="GO:0006355">
    <property type="term" value="P:regulation of DNA-templated transcription"/>
    <property type="evidence" value="ECO:0007669"/>
    <property type="project" value="InterPro"/>
</dbReference>
<evidence type="ECO:0000256" key="2">
    <source>
        <dbReference type="ARBA" id="ARBA00023015"/>
    </source>
</evidence>
<feature type="compositionally biased region" description="Basic and acidic residues" evidence="6">
    <location>
        <begin position="1334"/>
        <end position="1350"/>
    </location>
</feature>
<keyword evidence="9" id="KW-1185">Reference proteome</keyword>
<accession>A0AAW0XI94</accession>
<dbReference type="GO" id="GO:0003712">
    <property type="term" value="F:transcription coregulator activity"/>
    <property type="evidence" value="ECO:0007669"/>
    <property type="project" value="TreeGrafter"/>
</dbReference>
<feature type="region of interest" description="Disordered" evidence="6">
    <location>
        <begin position="729"/>
        <end position="758"/>
    </location>
</feature>